<name>A0A8T2NNC4_9TELE</name>
<dbReference type="InterPro" id="IPR002475">
    <property type="entry name" value="Bcl2-like"/>
</dbReference>
<evidence type="ECO:0000313" key="9">
    <source>
        <dbReference type="EMBL" id="KAG9341564.1"/>
    </source>
</evidence>
<dbReference type="InterPro" id="IPR036834">
    <property type="entry name" value="Bcl-2-like_sf"/>
</dbReference>
<dbReference type="GO" id="GO:0051400">
    <property type="term" value="F:BH domain binding"/>
    <property type="evidence" value="ECO:0007669"/>
    <property type="project" value="TreeGrafter"/>
</dbReference>
<evidence type="ECO:0000313" key="10">
    <source>
        <dbReference type="Proteomes" id="UP000824540"/>
    </source>
</evidence>
<dbReference type="GO" id="GO:0042981">
    <property type="term" value="P:regulation of apoptotic process"/>
    <property type="evidence" value="ECO:0007669"/>
    <property type="project" value="InterPro"/>
</dbReference>
<dbReference type="GO" id="GO:0005741">
    <property type="term" value="C:mitochondrial outer membrane"/>
    <property type="evidence" value="ECO:0007669"/>
    <property type="project" value="TreeGrafter"/>
</dbReference>
<dbReference type="GO" id="GO:0001836">
    <property type="term" value="P:release of cytochrome c from mitochondria"/>
    <property type="evidence" value="ECO:0007669"/>
    <property type="project" value="TreeGrafter"/>
</dbReference>
<dbReference type="Pfam" id="PF00452">
    <property type="entry name" value="Bcl-2"/>
    <property type="match status" value="1"/>
</dbReference>
<evidence type="ECO:0000256" key="5">
    <source>
        <dbReference type="ARBA" id="ARBA00022989"/>
    </source>
</evidence>
<comment type="subcellular location">
    <subcellularLocation>
        <location evidence="1">Membrane</location>
        <topology evidence="1">Single-pass membrane protein</topology>
    </subcellularLocation>
</comment>
<dbReference type="Gene3D" id="1.10.437.10">
    <property type="entry name" value="Blc2-like"/>
    <property type="match status" value="2"/>
</dbReference>
<sequence>MNSSEVERLVPSQLPVQSDGRDRVGKEGAEGGTPGLEGRAFPRQAQTQASIPAKQRRFSSGATKGRSLWRLSIRVSRNSVRDLPLSENRPLCLGSSVVTEKTIHGDQVFAAEVMEVFDRSPTDKEMVSQAKALCRDYIHSRLNRAGIGWSKPEQSPSASGGPQGEVSSVLLWLGDELEYLRPNVYRNVARQLNITVASESVVSDAFLAVASEIFSSADHQPPPLIPAPPALWRGSRGWLQVSLCLDHGVYIWSLGPGLCADNTRPLLISFQPSLPLTVGRSQACGFGLSVSSSLNVNSGQTGVGGAGSRRSHIEWAAQGTPGYDCHARSTQSSRALQNTWNLLTSCDHHEPAFHCSQTACITVLSLPSAGVTWGKVVSLYAVAGALAVDCVRHGHPAMVHTIVDCMGEFVRKSLVSWLKRRGGWTDITKCVVNTDPSFRSHWFVSAACTCVHFLKAVVLYLLRER</sequence>
<feature type="region of interest" description="Disordered" evidence="7">
    <location>
        <begin position="1"/>
        <end position="62"/>
    </location>
</feature>
<keyword evidence="6" id="KW-0472">Membrane</keyword>
<dbReference type="InterPro" id="IPR026298">
    <property type="entry name" value="Bcl-2_fam"/>
</dbReference>
<dbReference type="PANTHER" id="PTHR11256:SF48">
    <property type="entry name" value="BCL-2-RELATED OVARIAN KILLER PROTEIN"/>
    <property type="match status" value="1"/>
</dbReference>
<dbReference type="SUPFAM" id="SSF56854">
    <property type="entry name" value="Bcl-2 inhibitors of programmed cell death"/>
    <property type="match status" value="2"/>
</dbReference>
<proteinExistence type="inferred from homology"/>
<keyword evidence="4" id="KW-0053">Apoptosis</keyword>
<keyword evidence="3" id="KW-0812">Transmembrane</keyword>
<dbReference type="InterPro" id="IPR046371">
    <property type="entry name" value="Bcl-2_BH1-3"/>
</dbReference>
<dbReference type="Proteomes" id="UP000824540">
    <property type="component" value="Unassembled WGS sequence"/>
</dbReference>
<keyword evidence="10" id="KW-1185">Reference proteome</keyword>
<feature type="compositionally biased region" description="Basic and acidic residues" evidence="7">
    <location>
        <begin position="19"/>
        <end position="29"/>
    </location>
</feature>
<feature type="domain" description="Bcl-2 Bcl-2 homology region 1-3" evidence="8">
    <location>
        <begin position="325"/>
        <end position="424"/>
    </location>
</feature>
<keyword evidence="5" id="KW-1133">Transmembrane helix</keyword>
<organism evidence="9 10">
    <name type="scientific">Albula glossodonta</name>
    <name type="common">roundjaw bonefish</name>
    <dbReference type="NCBI Taxonomy" id="121402"/>
    <lineage>
        <taxon>Eukaryota</taxon>
        <taxon>Metazoa</taxon>
        <taxon>Chordata</taxon>
        <taxon>Craniata</taxon>
        <taxon>Vertebrata</taxon>
        <taxon>Euteleostomi</taxon>
        <taxon>Actinopterygii</taxon>
        <taxon>Neopterygii</taxon>
        <taxon>Teleostei</taxon>
        <taxon>Albuliformes</taxon>
        <taxon>Albulidae</taxon>
        <taxon>Albula</taxon>
    </lineage>
</organism>
<evidence type="ECO:0000256" key="6">
    <source>
        <dbReference type="ARBA" id="ARBA00023136"/>
    </source>
</evidence>
<evidence type="ECO:0000256" key="4">
    <source>
        <dbReference type="ARBA" id="ARBA00022703"/>
    </source>
</evidence>
<comment type="similarity">
    <text evidence="2">Belongs to the Bcl-2 family.</text>
</comment>
<dbReference type="PANTHER" id="PTHR11256">
    <property type="entry name" value="BCL-2 RELATED"/>
    <property type="match status" value="1"/>
</dbReference>
<dbReference type="OrthoDB" id="5947850at2759"/>
<gene>
    <name evidence="9" type="ORF">JZ751_019077</name>
</gene>
<dbReference type="EMBL" id="JAFBMS010000034">
    <property type="protein sequence ID" value="KAG9341564.1"/>
    <property type="molecule type" value="Genomic_DNA"/>
</dbReference>
<evidence type="ECO:0000256" key="7">
    <source>
        <dbReference type="SAM" id="MobiDB-lite"/>
    </source>
</evidence>
<evidence type="ECO:0000259" key="8">
    <source>
        <dbReference type="SMART" id="SM00337"/>
    </source>
</evidence>
<evidence type="ECO:0000256" key="1">
    <source>
        <dbReference type="ARBA" id="ARBA00004167"/>
    </source>
</evidence>
<dbReference type="GO" id="GO:0008630">
    <property type="term" value="P:intrinsic apoptotic signaling pathway in response to DNA damage"/>
    <property type="evidence" value="ECO:0007669"/>
    <property type="project" value="TreeGrafter"/>
</dbReference>
<dbReference type="AlphaFoldDB" id="A0A8T2NNC4"/>
<evidence type="ECO:0000256" key="3">
    <source>
        <dbReference type="ARBA" id="ARBA00022692"/>
    </source>
</evidence>
<dbReference type="PROSITE" id="PS50062">
    <property type="entry name" value="BCL2_FAMILY"/>
    <property type="match status" value="1"/>
</dbReference>
<accession>A0A8T2NNC4</accession>
<dbReference type="CDD" id="cd06845">
    <property type="entry name" value="Bcl-2_like"/>
    <property type="match status" value="1"/>
</dbReference>
<evidence type="ECO:0000256" key="2">
    <source>
        <dbReference type="ARBA" id="ARBA00009458"/>
    </source>
</evidence>
<comment type="caution">
    <text evidence="9">The sequence shown here is derived from an EMBL/GenBank/DDBJ whole genome shotgun (WGS) entry which is preliminary data.</text>
</comment>
<dbReference type="SMART" id="SM00337">
    <property type="entry name" value="BCL"/>
    <property type="match status" value="1"/>
</dbReference>
<reference evidence="9" key="1">
    <citation type="thesis" date="2021" institute="BYU ScholarsArchive" country="Provo, UT, USA">
        <title>Applications of and Algorithms for Genome Assembly and Genomic Analyses with an Emphasis on Marine Teleosts.</title>
        <authorList>
            <person name="Pickett B.D."/>
        </authorList>
    </citation>
    <scope>NUCLEOTIDE SEQUENCE</scope>
    <source>
        <strain evidence="9">HI-2016</strain>
    </source>
</reference>
<protein>
    <recommendedName>
        <fullName evidence="8">Bcl-2 Bcl-2 homology region 1-3 domain-containing protein</fullName>
    </recommendedName>
</protein>
<dbReference type="GO" id="GO:0097192">
    <property type="term" value="P:extrinsic apoptotic signaling pathway in absence of ligand"/>
    <property type="evidence" value="ECO:0007669"/>
    <property type="project" value="TreeGrafter"/>
</dbReference>